<accession>A0A1C3UJD1</accession>
<keyword evidence="2" id="KW-0808">Transferase</keyword>
<protein>
    <submittedName>
        <fullName evidence="2">Acetyltransferase (GNAT) family protein</fullName>
    </submittedName>
</protein>
<dbReference type="RefSeq" id="WP_092844868.1">
    <property type="nucleotide sequence ID" value="NZ_FMAH01000004.1"/>
</dbReference>
<gene>
    <name evidence="2" type="ORF">GA0061102_100451</name>
</gene>
<dbReference type="OrthoDB" id="8593648at2"/>
<dbReference type="EMBL" id="FMAH01000004">
    <property type="protein sequence ID" value="SCB15565.1"/>
    <property type="molecule type" value="Genomic_DNA"/>
</dbReference>
<dbReference type="AlphaFoldDB" id="A0A1C3UJD1"/>
<evidence type="ECO:0000313" key="2">
    <source>
        <dbReference type="EMBL" id="SCB15565.1"/>
    </source>
</evidence>
<dbReference type="CDD" id="cd04301">
    <property type="entry name" value="NAT_SF"/>
    <property type="match status" value="1"/>
</dbReference>
<dbReference type="STRING" id="411945.GA0061102_100451"/>
<dbReference type="PROSITE" id="PS51186">
    <property type="entry name" value="GNAT"/>
    <property type="match status" value="1"/>
</dbReference>
<reference evidence="3" key="1">
    <citation type="submission" date="2016-08" db="EMBL/GenBank/DDBJ databases">
        <authorList>
            <person name="Varghese N."/>
            <person name="Submissions Spin"/>
        </authorList>
    </citation>
    <scope>NUCLEOTIDE SEQUENCE [LARGE SCALE GENOMIC DNA]</scope>
    <source>
        <strain evidence="3">HAMBI 2971</strain>
    </source>
</reference>
<sequence>MVSIRTVRLEDIDQLYAISLSTGDAGKDAAPLHRDGRLIGHIYSAPYATLHPELVFVAEDEEGVFGYIAGVFDTIAFDERLEREWWPHLRGLYADPEGDPALWDADQKRISAIHHPKQAPAILIEQFPAHIHMNLLPRAQGKGVGTALLDRWMENARLGGIKGIHLGANSGNHSGIRFWSSRGFVPVELPPGLASETTVWFGQFL</sequence>
<evidence type="ECO:0000259" key="1">
    <source>
        <dbReference type="PROSITE" id="PS51186"/>
    </source>
</evidence>
<feature type="domain" description="N-acetyltransferase" evidence="1">
    <location>
        <begin position="2"/>
        <end position="205"/>
    </location>
</feature>
<dbReference type="GO" id="GO:0009100">
    <property type="term" value="P:glycoprotein metabolic process"/>
    <property type="evidence" value="ECO:0007669"/>
    <property type="project" value="TreeGrafter"/>
</dbReference>
<organism evidence="2 3">
    <name type="scientific">Rhizobium miluonense</name>
    <dbReference type="NCBI Taxonomy" id="411945"/>
    <lineage>
        <taxon>Bacteria</taxon>
        <taxon>Pseudomonadati</taxon>
        <taxon>Pseudomonadota</taxon>
        <taxon>Alphaproteobacteria</taxon>
        <taxon>Hyphomicrobiales</taxon>
        <taxon>Rhizobiaceae</taxon>
        <taxon>Rhizobium/Agrobacterium group</taxon>
        <taxon>Rhizobium</taxon>
    </lineage>
</organism>
<proteinExistence type="predicted"/>
<dbReference type="GO" id="GO:0016231">
    <property type="term" value="F:beta-N-acetylglucosaminidase activity"/>
    <property type="evidence" value="ECO:0007669"/>
    <property type="project" value="TreeGrafter"/>
</dbReference>
<dbReference type="Pfam" id="PF00583">
    <property type="entry name" value="Acetyltransf_1"/>
    <property type="match status" value="1"/>
</dbReference>
<dbReference type="GO" id="GO:0016747">
    <property type="term" value="F:acyltransferase activity, transferring groups other than amino-acyl groups"/>
    <property type="evidence" value="ECO:0007669"/>
    <property type="project" value="InterPro"/>
</dbReference>
<dbReference type="SUPFAM" id="SSF55729">
    <property type="entry name" value="Acyl-CoA N-acyltransferases (Nat)"/>
    <property type="match status" value="1"/>
</dbReference>
<dbReference type="InterPro" id="IPR016181">
    <property type="entry name" value="Acyl_CoA_acyltransferase"/>
</dbReference>
<dbReference type="PANTHER" id="PTHR13170">
    <property type="entry name" value="O-GLCNACASE"/>
    <property type="match status" value="1"/>
</dbReference>
<name>A0A1C3UJD1_9HYPH</name>
<evidence type="ECO:0000313" key="3">
    <source>
        <dbReference type="Proteomes" id="UP000199435"/>
    </source>
</evidence>
<dbReference type="InterPro" id="IPR051822">
    <property type="entry name" value="Glycosyl_Hydrolase_84"/>
</dbReference>
<keyword evidence="3" id="KW-1185">Reference proteome</keyword>
<dbReference type="InterPro" id="IPR000182">
    <property type="entry name" value="GNAT_dom"/>
</dbReference>
<dbReference type="PANTHER" id="PTHR13170:SF16">
    <property type="entry name" value="PROTEIN O-GLCNACASE"/>
    <property type="match status" value="1"/>
</dbReference>
<dbReference type="Proteomes" id="UP000199435">
    <property type="component" value="Unassembled WGS sequence"/>
</dbReference>
<dbReference type="Gene3D" id="3.40.630.30">
    <property type="match status" value="1"/>
</dbReference>